<dbReference type="PROSITE" id="PS51635">
    <property type="entry name" value="PNPLA"/>
    <property type="match status" value="1"/>
</dbReference>
<dbReference type="Pfam" id="PF01734">
    <property type="entry name" value="Patatin"/>
    <property type="match status" value="1"/>
</dbReference>
<feature type="region of interest" description="Disordered" evidence="6">
    <location>
        <begin position="739"/>
        <end position="765"/>
    </location>
</feature>
<feature type="compositionally biased region" description="Polar residues" evidence="6">
    <location>
        <begin position="740"/>
        <end position="765"/>
    </location>
</feature>
<dbReference type="OrthoDB" id="10049244at2759"/>
<evidence type="ECO:0000256" key="1">
    <source>
        <dbReference type="ARBA" id="ARBA00002682"/>
    </source>
</evidence>
<sequence>MLLPPDVPSIFSGNHSHNTPTTTNRQKQRLHKAQSHDSLLAPLVRIARNPTGVLESIVEGFRNEPTEGPGWEAAEKESEKRILYFRLKTATTYDDWRKHASDLDRLEGNDAWKREQNSEEYNADLIEARLNQLDDARISCDLGRILFLIRTSLTRSLGGMGDIRLYKHSHIGTKDLLERYIDSACQAITKLLELSSHTMETEHDTRRVLEQILAARQSFGRSALLLSGGGTFGMNHIGVVKALWEAQLLPRIISGSSAGSIVCSVLCTKTDAELPVVIQEFCYGELDVFEKEGQEENVLRKAARFMKHGAIFDIAHLIRVMKNLLGDLTFQEAYNRTRRILNICVSSASLYELPRLLNYVTAPNVIIWSAVAASCSVPFVFSAASLLAKDAKTGAEVPWNPSQSYWIDGSVDNDLPMTRLAELFNVNHFIVSQVNPHVVPFLKDEDTIGAETVQSRSAVTAGSGWLHTMASLAKGETLHRMHMLAELGMFPNMFMKCRSVLSQRYSGDITIFPEIPYSQFPRVLKNPTTEFMLQAMLSGERATWPKLSRIQNHCAIELALDDAVQQLRARVVFSPSQVDLRINAFSQSNPVSGSIDQKSGLRSRPKTRHRVTRSNDSSKAPPLYRKAIPPYLLPSQSTDDHKTCSEQSTTPLIATAPADLTFSKLLSVPSPPTPDIFSEAETLLSPSSAADDELDDSGLDDDAADDSLSSPSDDEHFPPYLSASSVFPSHWLSSRPLFPSASQSTTPSLGLKRPSSSPSALASHYQQLEAQSPLAELKMTPLIPNPNIHGSNDKNNGSVGVPLDSGTLTSPQAAPSTRPQSMPVEEGASSEEQRYERIFHGNSAVSAATFPGIHTRLHGGDPEAEVEAGDLSGTRGMMRRKRSLSTGLKGLLPPNGQ</sequence>
<organism evidence="8 9">
    <name type="scientific">Viridothelium virens</name>
    <name type="common">Speckled blister lichen</name>
    <name type="synonym">Trypethelium virens</name>
    <dbReference type="NCBI Taxonomy" id="1048519"/>
    <lineage>
        <taxon>Eukaryota</taxon>
        <taxon>Fungi</taxon>
        <taxon>Dikarya</taxon>
        <taxon>Ascomycota</taxon>
        <taxon>Pezizomycotina</taxon>
        <taxon>Dothideomycetes</taxon>
        <taxon>Dothideomycetes incertae sedis</taxon>
        <taxon>Trypetheliales</taxon>
        <taxon>Trypetheliaceae</taxon>
        <taxon>Viridothelium</taxon>
    </lineage>
</organism>
<evidence type="ECO:0000256" key="6">
    <source>
        <dbReference type="SAM" id="MobiDB-lite"/>
    </source>
</evidence>
<dbReference type="GO" id="GO:0016042">
    <property type="term" value="P:lipid catabolic process"/>
    <property type="evidence" value="ECO:0007669"/>
    <property type="project" value="UniProtKB-UniRule"/>
</dbReference>
<dbReference type="Proteomes" id="UP000800092">
    <property type="component" value="Unassembled WGS sequence"/>
</dbReference>
<feature type="compositionally biased region" description="Acidic residues" evidence="6">
    <location>
        <begin position="690"/>
        <end position="705"/>
    </location>
</feature>
<protein>
    <submittedName>
        <fullName evidence="8">Patatin-domain-containing protein</fullName>
    </submittedName>
</protein>
<evidence type="ECO:0000313" key="9">
    <source>
        <dbReference type="Proteomes" id="UP000800092"/>
    </source>
</evidence>
<feature type="region of interest" description="Disordered" evidence="6">
    <location>
        <begin position="683"/>
        <end position="720"/>
    </location>
</feature>
<dbReference type="EMBL" id="ML991835">
    <property type="protein sequence ID" value="KAF2230796.1"/>
    <property type="molecule type" value="Genomic_DNA"/>
</dbReference>
<dbReference type="Pfam" id="PF11815">
    <property type="entry name" value="DUF3336"/>
    <property type="match status" value="1"/>
</dbReference>
<evidence type="ECO:0000259" key="7">
    <source>
        <dbReference type="PROSITE" id="PS51635"/>
    </source>
</evidence>
<dbReference type="InterPro" id="IPR050301">
    <property type="entry name" value="NTE"/>
</dbReference>
<feature type="compositionally biased region" description="Basic residues" evidence="6">
    <location>
        <begin position="601"/>
        <end position="612"/>
    </location>
</feature>
<feature type="region of interest" description="Disordered" evidence="6">
    <location>
        <begin position="780"/>
        <end position="838"/>
    </location>
</feature>
<evidence type="ECO:0000256" key="3">
    <source>
        <dbReference type="ARBA" id="ARBA00022963"/>
    </source>
</evidence>
<evidence type="ECO:0000256" key="2">
    <source>
        <dbReference type="ARBA" id="ARBA00022801"/>
    </source>
</evidence>
<dbReference type="CDD" id="cd07230">
    <property type="entry name" value="Pat_TGL4-5_like"/>
    <property type="match status" value="1"/>
</dbReference>
<dbReference type="PANTHER" id="PTHR14226:SF10">
    <property type="entry name" value="TRIACYLGLYCEROL LIPASE 4-RELATED"/>
    <property type="match status" value="1"/>
</dbReference>
<feature type="region of interest" description="Disordered" evidence="6">
    <location>
        <begin position="1"/>
        <end position="26"/>
    </location>
</feature>
<comment type="function">
    <text evidence="1">Probable lipid hydrolase.</text>
</comment>
<evidence type="ECO:0000256" key="5">
    <source>
        <dbReference type="PROSITE-ProRule" id="PRU01161"/>
    </source>
</evidence>
<accession>A0A6A6GYC4</accession>
<dbReference type="SUPFAM" id="SSF52151">
    <property type="entry name" value="FabD/lysophospholipase-like"/>
    <property type="match status" value="1"/>
</dbReference>
<feature type="region of interest" description="Disordered" evidence="6">
    <location>
        <begin position="852"/>
        <end position="897"/>
    </location>
</feature>
<dbReference type="PANTHER" id="PTHR14226">
    <property type="entry name" value="NEUROPATHY TARGET ESTERASE/SWISS CHEESE D.MELANOGASTER"/>
    <property type="match status" value="1"/>
</dbReference>
<feature type="compositionally biased region" description="Polar residues" evidence="6">
    <location>
        <begin position="11"/>
        <end position="25"/>
    </location>
</feature>
<feature type="region of interest" description="Disordered" evidence="6">
    <location>
        <begin position="590"/>
        <end position="647"/>
    </location>
</feature>
<feature type="compositionally biased region" description="Polar residues" evidence="6">
    <location>
        <begin position="806"/>
        <end position="820"/>
    </location>
</feature>
<dbReference type="GO" id="GO:0004806">
    <property type="term" value="F:triacylglycerol lipase activity"/>
    <property type="evidence" value="ECO:0007669"/>
    <property type="project" value="InterPro"/>
</dbReference>
<gene>
    <name evidence="8" type="ORF">EV356DRAFT_519311</name>
</gene>
<keyword evidence="2 5" id="KW-0378">Hydrolase</keyword>
<dbReference type="GO" id="GO:0006641">
    <property type="term" value="P:triglyceride metabolic process"/>
    <property type="evidence" value="ECO:0007669"/>
    <property type="project" value="UniProtKB-ARBA"/>
</dbReference>
<proteinExistence type="predicted"/>
<feature type="active site" description="Proton acceptor" evidence="5">
    <location>
        <position position="408"/>
    </location>
</feature>
<feature type="short sequence motif" description="GXSXG" evidence="5">
    <location>
        <begin position="255"/>
        <end position="259"/>
    </location>
</feature>
<feature type="active site" description="Nucleophile" evidence="5">
    <location>
        <position position="257"/>
    </location>
</feature>
<keyword evidence="3 5" id="KW-0442">Lipid degradation</keyword>
<keyword evidence="4 5" id="KW-0443">Lipid metabolism</keyword>
<feature type="compositionally biased region" description="Polar residues" evidence="6">
    <location>
        <begin position="788"/>
        <end position="798"/>
    </location>
</feature>
<dbReference type="AlphaFoldDB" id="A0A6A6GYC4"/>
<feature type="short sequence motif" description="GXGXXG" evidence="5">
    <location>
        <begin position="228"/>
        <end position="233"/>
    </location>
</feature>
<name>A0A6A6GYC4_VIRVR</name>
<reference evidence="8" key="1">
    <citation type="journal article" date="2020" name="Stud. Mycol.">
        <title>101 Dothideomycetes genomes: a test case for predicting lifestyles and emergence of pathogens.</title>
        <authorList>
            <person name="Haridas S."/>
            <person name="Albert R."/>
            <person name="Binder M."/>
            <person name="Bloem J."/>
            <person name="Labutti K."/>
            <person name="Salamov A."/>
            <person name="Andreopoulos B."/>
            <person name="Baker S."/>
            <person name="Barry K."/>
            <person name="Bills G."/>
            <person name="Bluhm B."/>
            <person name="Cannon C."/>
            <person name="Castanera R."/>
            <person name="Culley D."/>
            <person name="Daum C."/>
            <person name="Ezra D."/>
            <person name="Gonzalez J."/>
            <person name="Henrissat B."/>
            <person name="Kuo A."/>
            <person name="Liang C."/>
            <person name="Lipzen A."/>
            <person name="Lutzoni F."/>
            <person name="Magnuson J."/>
            <person name="Mondo S."/>
            <person name="Nolan M."/>
            <person name="Ohm R."/>
            <person name="Pangilinan J."/>
            <person name="Park H.-J."/>
            <person name="Ramirez L."/>
            <person name="Alfaro M."/>
            <person name="Sun H."/>
            <person name="Tritt A."/>
            <person name="Yoshinaga Y."/>
            <person name="Zwiers L.-H."/>
            <person name="Turgeon B."/>
            <person name="Goodwin S."/>
            <person name="Spatafora J."/>
            <person name="Crous P."/>
            <person name="Grigoriev I."/>
        </authorList>
    </citation>
    <scope>NUCLEOTIDE SEQUENCE</scope>
    <source>
        <strain evidence="8">Tuck. ex Michener</strain>
    </source>
</reference>
<evidence type="ECO:0000256" key="4">
    <source>
        <dbReference type="ARBA" id="ARBA00023098"/>
    </source>
</evidence>
<keyword evidence="9" id="KW-1185">Reference proteome</keyword>
<comment type="caution">
    <text evidence="5">Lacks conserved residue(s) required for the propagation of feature annotation.</text>
</comment>
<dbReference type="InterPro" id="IPR002641">
    <property type="entry name" value="PNPLA_dom"/>
</dbReference>
<dbReference type="InterPro" id="IPR016035">
    <property type="entry name" value="Acyl_Trfase/lysoPLipase"/>
</dbReference>
<dbReference type="InterPro" id="IPR021771">
    <property type="entry name" value="Triacylglycerol_lipase_N"/>
</dbReference>
<evidence type="ECO:0000313" key="8">
    <source>
        <dbReference type="EMBL" id="KAF2230796.1"/>
    </source>
</evidence>
<dbReference type="Gene3D" id="3.40.1090.10">
    <property type="entry name" value="Cytosolic phospholipase A2 catalytic domain"/>
    <property type="match status" value="2"/>
</dbReference>
<feature type="domain" description="PNPLA" evidence="7">
    <location>
        <begin position="224"/>
        <end position="421"/>
    </location>
</feature>